<evidence type="ECO:0000313" key="2">
    <source>
        <dbReference type="EMBL" id="ENZ13796.1"/>
    </source>
</evidence>
<dbReference type="Proteomes" id="UP000013085">
    <property type="component" value="Unassembled WGS sequence"/>
</dbReference>
<name>A0A0E2HB89_9FIRM</name>
<dbReference type="PROSITE" id="PS51257">
    <property type="entry name" value="PROKAR_LIPOPROTEIN"/>
    <property type="match status" value="1"/>
</dbReference>
<accession>A0A0E2HB89</accession>
<evidence type="ECO:0000313" key="3">
    <source>
        <dbReference type="Proteomes" id="UP000013085"/>
    </source>
</evidence>
<dbReference type="HOGENOM" id="CLU_1486613_0_0_9"/>
<protein>
    <recommendedName>
        <fullName evidence="4">Lipoprotein</fullName>
    </recommendedName>
</protein>
<dbReference type="GeneID" id="57963395"/>
<sequence>MRKLKKLSLILAASAALLCGCTQSNIVSPSNGVVQGDGQPDLEVDKNINIDWQEVREDLRDQFLDPYGGFADYVLDLDAKYDAGGSRLVVLLPVTHKTTGDIAVIYGQEVLKAVGTYVAEQNFYYEAPDSEDTDSTYYGSYFDEHDVLVQVFPYDKEGDESAYLVNDVMKAGEQRELTAQIQ</sequence>
<organism evidence="2 3">
    <name type="scientific">[Clostridium] clostridioforme 90A8</name>
    <dbReference type="NCBI Taxonomy" id="999408"/>
    <lineage>
        <taxon>Bacteria</taxon>
        <taxon>Bacillati</taxon>
        <taxon>Bacillota</taxon>
        <taxon>Clostridia</taxon>
        <taxon>Lachnospirales</taxon>
        <taxon>Lachnospiraceae</taxon>
        <taxon>Enterocloster</taxon>
    </lineage>
</organism>
<gene>
    <name evidence="2" type="ORF">HMPREF1090_02691</name>
</gene>
<feature type="chain" id="PRO_5038879671" description="Lipoprotein" evidence="1">
    <location>
        <begin position="25"/>
        <end position="182"/>
    </location>
</feature>
<comment type="caution">
    <text evidence="2">The sequence shown here is derived from an EMBL/GenBank/DDBJ whole genome shotgun (WGS) entry which is preliminary data.</text>
</comment>
<evidence type="ECO:0000256" key="1">
    <source>
        <dbReference type="SAM" id="SignalP"/>
    </source>
</evidence>
<evidence type="ECO:0008006" key="4">
    <source>
        <dbReference type="Google" id="ProtNLM"/>
    </source>
</evidence>
<dbReference type="PATRIC" id="fig|999408.3.peg.2913"/>
<reference evidence="2 3" key="1">
    <citation type="submission" date="2013-01" db="EMBL/GenBank/DDBJ databases">
        <title>The Genome Sequence of Clostridium clostridioforme 90A8.</title>
        <authorList>
            <consortium name="The Broad Institute Genome Sequencing Platform"/>
            <person name="Earl A."/>
            <person name="Ward D."/>
            <person name="Feldgarden M."/>
            <person name="Gevers D."/>
            <person name="Courvalin P."/>
            <person name="Lambert T."/>
            <person name="Walker B."/>
            <person name="Young S.K."/>
            <person name="Zeng Q."/>
            <person name="Gargeya S."/>
            <person name="Fitzgerald M."/>
            <person name="Haas B."/>
            <person name="Abouelleil A."/>
            <person name="Alvarado L."/>
            <person name="Arachchi H.M."/>
            <person name="Berlin A.M."/>
            <person name="Chapman S.B."/>
            <person name="Dewar J."/>
            <person name="Goldberg J."/>
            <person name="Griggs A."/>
            <person name="Gujja S."/>
            <person name="Hansen M."/>
            <person name="Howarth C."/>
            <person name="Imamovic A."/>
            <person name="Larimer J."/>
            <person name="McCowan C."/>
            <person name="Murphy C."/>
            <person name="Neiman D."/>
            <person name="Pearson M."/>
            <person name="Priest M."/>
            <person name="Roberts A."/>
            <person name="Saif S."/>
            <person name="Shea T."/>
            <person name="Sisk P."/>
            <person name="Sykes S."/>
            <person name="Wortman J."/>
            <person name="Nusbaum C."/>
            <person name="Birren B."/>
        </authorList>
    </citation>
    <scope>NUCLEOTIDE SEQUENCE [LARGE SCALE GENOMIC DNA]</scope>
    <source>
        <strain evidence="2 3">90A8</strain>
    </source>
</reference>
<dbReference type="AlphaFoldDB" id="A0A0E2HB89"/>
<keyword evidence="1" id="KW-0732">Signal</keyword>
<feature type="signal peptide" evidence="1">
    <location>
        <begin position="1"/>
        <end position="24"/>
    </location>
</feature>
<dbReference type="EMBL" id="AGYR01000029">
    <property type="protein sequence ID" value="ENZ13796.1"/>
    <property type="molecule type" value="Genomic_DNA"/>
</dbReference>
<dbReference type="RefSeq" id="WP_002585825.1">
    <property type="nucleotide sequence ID" value="NZ_KB851021.1"/>
</dbReference>
<proteinExistence type="predicted"/>